<gene>
    <name evidence="3" type="ORF">CLV67_109253</name>
</gene>
<comment type="caution">
    <text evidence="3">The sequence shown here is derived from an EMBL/GenBank/DDBJ whole genome shotgun (WGS) entry which is preliminary data.</text>
</comment>
<name>A0A2T0KA23_9ACTN</name>
<protein>
    <submittedName>
        <fullName evidence="3">Uncharacterized protein</fullName>
    </submittedName>
</protein>
<proteinExistence type="predicted"/>
<evidence type="ECO:0000256" key="2">
    <source>
        <dbReference type="SAM" id="Phobius"/>
    </source>
</evidence>
<sequence>MPFEQYGSADPSGGGPLGQASPPQGGFVQPSPPAHGGFVQPSPPAHGGFVQPVPLAYGDVVHPQSGSYGPPAVLTSPAGYSAPQNGAVDVVSADHPAPQYSVAPATDPRQAYAQPPVPAQGMPNGHAGQPVYDIHAAQQAQYAQYLQAASQALPQSFPAGPEAVPSPYAAAAQSPYATIPSVAPPATPSRIRKVVPWVAGGVLVLGAAVTAGIVALVAGSGPTAAEAKTACETAFLDEMNARDAMADSSGSGLVATILNGVEVAEPVAVEGGFEVNGSGKYTMTSMGTSVPGSVALTCTAKHDDDGNLVTTVTNRSGGKPS</sequence>
<dbReference type="EMBL" id="PVMZ01000009">
    <property type="protein sequence ID" value="PRX19988.1"/>
    <property type="molecule type" value="Genomic_DNA"/>
</dbReference>
<keyword evidence="2" id="KW-0472">Membrane</keyword>
<organism evidence="3 4">
    <name type="scientific">Actinoplanes italicus</name>
    <dbReference type="NCBI Taxonomy" id="113567"/>
    <lineage>
        <taxon>Bacteria</taxon>
        <taxon>Bacillati</taxon>
        <taxon>Actinomycetota</taxon>
        <taxon>Actinomycetes</taxon>
        <taxon>Micromonosporales</taxon>
        <taxon>Micromonosporaceae</taxon>
        <taxon>Actinoplanes</taxon>
    </lineage>
</organism>
<feature type="transmembrane region" description="Helical" evidence="2">
    <location>
        <begin position="194"/>
        <end position="218"/>
    </location>
</feature>
<keyword evidence="2" id="KW-0812">Transmembrane</keyword>
<feature type="region of interest" description="Disordered" evidence="1">
    <location>
        <begin position="1"/>
        <end position="47"/>
    </location>
</feature>
<evidence type="ECO:0000256" key="1">
    <source>
        <dbReference type="SAM" id="MobiDB-lite"/>
    </source>
</evidence>
<dbReference type="Proteomes" id="UP000239415">
    <property type="component" value="Unassembled WGS sequence"/>
</dbReference>
<accession>A0A2T0KA23</accession>
<evidence type="ECO:0000313" key="4">
    <source>
        <dbReference type="Proteomes" id="UP000239415"/>
    </source>
</evidence>
<evidence type="ECO:0000313" key="3">
    <source>
        <dbReference type="EMBL" id="PRX19988.1"/>
    </source>
</evidence>
<reference evidence="3 4" key="1">
    <citation type="submission" date="2018-03" db="EMBL/GenBank/DDBJ databases">
        <title>Genomic Encyclopedia of Archaeal and Bacterial Type Strains, Phase II (KMG-II): from individual species to whole genera.</title>
        <authorList>
            <person name="Goeker M."/>
        </authorList>
    </citation>
    <scope>NUCLEOTIDE SEQUENCE [LARGE SCALE GENOMIC DNA]</scope>
    <source>
        <strain evidence="3 4">DSM 43146</strain>
    </source>
</reference>
<dbReference type="AlphaFoldDB" id="A0A2T0KA23"/>
<keyword evidence="4" id="KW-1185">Reference proteome</keyword>
<keyword evidence="2" id="KW-1133">Transmembrane helix</keyword>